<name>A0ABV7I4B6_9HYPH</name>
<dbReference type="RefSeq" id="WP_182308093.1">
    <property type="nucleotide sequence ID" value="NZ_CP059897.1"/>
</dbReference>
<keyword evidence="2" id="KW-1185">Reference proteome</keyword>
<proteinExistence type="predicted"/>
<comment type="caution">
    <text evidence="1">The sequence shown here is derived from an EMBL/GenBank/DDBJ whole genome shotgun (WGS) entry which is preliminary data.</text>
</comment>
<dbReference type="EMBL" id="JBHRTG010000019">
    <property type="protein sequence ID" value="MFC3165477.1"/>
    <property type="molecule type" value="Genomic_DNA"/>
</dbReference>
<accession>A0ABV7I4B6</accession>
<reference evidence="2" key="1">
    <citation type="journal article" date="2019" name="Int. J. Syst. Evol. Microbiol.">
        <title>The Global Catalogue of Microorganisms (GCM) 10K type strain sequencing project: providing services to taxonomists for standard genome sequencing and annotation.</title>
        <authorList>
            <consortium name="The Broad Institute Genomics Platform"/>
            <consortium name="The Broad Institute Genome Sequencing Center for Infectious Disease"/>
            <person name="Wu L."/>
            <person name="Ma J."/>
        </authorList>
    </citation>
    <scope>NUCLEOTIDE SEQUENCE [LARGE SCALE GENOMIC DNA]</scope>
    <source>
        <strain evidence="2">KCTC 52231</strain>
    </source>
</reference>
<gene>
    <name evidence="1" type="ORF">ACFOHV_19530</name>
</gene>
<evidence type="ECO:0000313" key="1">
    <source>
        <dbReference type="EMBL" id="MFC3165477.1"/>
    </source>
</evidence>
<dbReference type="InterPro" id="IPR010385">
    <property type="entry name" value="DUF982"/>
</dbReference>
<organism evidence="1 2">
    <name type="scientific">Ciceribacter thiooxidans</name>
    <dbReference type="NCBI Taxonomy" id="1969821"/>
    <lineage>
        <taxon>Bacteria</taxon>
        <taxon>Pseudomonadati</taxon>
        <taxon>Pseudomonadota</taxon>
        <taxon>Alphaproteobacteria</taxon>
        <taxon>Hyphomicrobiales</taxon>
        <taxon>Rhizobiaceae</taxon>
        <taxon>Ciceribacter</taxon>
    </lineage>
</organism>
<dbReference type="Proteomes" id="UP001595647">
    <property type="component" value="Unassembled WGS sequence"/>
</dbReference>
<dbReference type="Gene3D" id="6.10.250.730">
    <property type="match status" value="1"/>
</dbReference>
<dbReference type="Pfam" id="PF06169">
    <property type="entry name" value="DUF982"/>
    <property type="match status" value="1"/>
</dbReference>
<sequence>MSIYDLYWTKPVEIRMQCGLTRSFRHPYDALDFLESEWPTRHGAAYRRAVLWCGQSLETEQLAGLARCSFMTAAREAGMLVPGARIHGHCGTAAVTFASGPGTRQRVRQ</sequence>
<protein>
    <submittedName>
        <fullName evidence="1">DUF982 domain-containing protein</fullName>
    </submittedName>
</protein>
<evidence type="ECO:0000313" key="2">
    <source>
        <dbReference type="Proteomes" id="UP001595647"/>
    </source>
</evidence>